<evidence type="ECO:0000313" key="5">
    <source>
        <dbReference type="Ensembl" id="ENSCCRP00000151578.1"/>
    </source>
</evidence>
<proteinExistence type="inferred from homology"/>
<reference evidence="5" key="1">
    <citation type="submission" date="2025-08" db="UniProtKB">
        <authorList>
            <consortium name="Ensembl"/>
        </authorList>
    </citation>
    <scope>IDENTIFICATION</scope>
</reference>
<feature type="domain" description="AIG1-type G" evidence="4">
    <location>
        <begin position="5"/>
        <end position="201"/>
    </location>
</feature>
<dbReference type="AlphaFoldDB" id="A0A9J8B4D1"/>
<keyword evidence="6" id="KW-1185">Reference proteome</keyword>
<name>A0A9J8B4D1_CYPCA</name>
<dbReference type="GeneTree" id="ENSGT01140000282522"/>
<dbReference type="PANTHER" id="PTHR10903">
    <property type="entry name" value="GTPASE, IMAP FAMILY MEMBER-RELATED"/>
    <property type="match status" value="1"/>
</dbReference>
<dbReference type="InterPro" id="IPR045058">
    <property type="entry name" value="GIMA/IAN/Toc"/>
</dbReference>
<dbReference type="Pfam" id="PF04548">
    <property type="entry name" value="AIG1"/>
    <property type="match status" value="1"/>
</dbReference>
<dbReference type="OMA" id="CETQSGE"/>
<dbReference type="InterPro" id="IPR027417">
    <property type="entry name" value="P-loop_NTPase"/>
</dbReference>
<dbReference type="InterPro" id="IPR006703">
    <property type="entry name" value="G_AIG1"/>
</dbReference>
<dbReference type="CDD" id="cd01852">
    <property type="entry name" value="AIG1"/>
    <property type="match status" value="1"/>
</dbReference>
<evidence type="ECO:0000256" key="3">
    <source>
        <dbReference type="ARBA" id="ARBA00023134"/>
    </source>
</evidence>
<evidence type="ECO:0000256" key="1">
    <source>
        <dbReference type="ARBA" id="ARBA00008535"/>
    </source>
</evidence>
<organism evidence="5 6">
    <name type="scientific">Cyprinus carpio carpio</name>
    <dbReference type="NCBI Taxonomy" id="630221"/>
    <lineage>
        <taxon>Eukaryota</taxon>
        <taxon>Metazoa</taxon>
        <taxon>Chordata</taxon>
        <taxon>Craniata</taxon>
        <taxon>Vertebrata</taxon>
        <taxon>Euteleostomi</taxon>
        <taxon>Actinopterygii</taxon>
        <taxon>Neopterygii</taxon>
        <taxon>Teleostei</taxon>
        <taxon>Ostariophysi</taxon>
        <taxon>Cypriniformes</taxon>
        <taxon>Cyprinidae</taxon>
        <taxon>Cyprininae</taxon>
        <taxon>Cyprinus</taxon>
    </lineage>
</organism>
<dbReference type="PANTHER" id="PTHR10903:SF188">
    <property type="entry name" value="GTPASE IMAP FAMILY MEMBER 2-LIKE-RELATED"/>
    <property type="match status" value="1"/>
</dbReference>
<evidence type="ECO:0000256" key="2">
    <source>
        <dbReference type="ARBA" id="ARBA00022741"/>
    </source>
</evidence>
<dbReference type="SUPFAM" id="SSF52540">
    <property type="entry name" value="P-loop containing nucleoside triphosphate hydrolases"/>
    <property type="match status" value="1"/>
</dbReference>
<evidence type="ECO:0000259" key="4">
    <source>
        <dbReference type="PROSITE" id="PS51720"/>
    </source>
</evidence>
<dbReference type="FunFam" id="3.40.50.300:FF:000366">
    <property type="entry name" value="GTPase, IMAP family member 2"/>
    <property type="match status" value="1"/>
</dbReference>
<reference evidence="5" key="2">
    <citation type="submission" date="2025-09" db="UniProtKB">
        <authorList>
            <consortium name="Ensembl"/>
        </authorList>
    </citation>
    <scope>IDENTIFICATION</scope>
</reference>
<accession>A0A9J8B4D1</accession>
<dbReference type="Proteomes" id="UP001108240">
    <property type="component" value="Unplaced"/>
</dbReference>
<dbReference type="Ensembl" id="ENSCCRT00000156037.1">
    <property type="protein sequence ID" value="ENSCCRP00000151578.1"/>
    <property type="gene ID" value="ENSCCRG00000058247.1"/>
</dbReference>
<sequence length="201" mass="22600">MAEKHPDLRIVLLGKTGSGKSASGNTILNRDAFTVKNSLKSVTLTCEKHEAIIDGRSISVTDCPGLFDSSASHRNLQTLLHECMYLSAPGPHAFLLVIRLGVKFTEEEKNAVKWIEKNFGEDAVKYTIVLFTHTDALKGKPVELYISKSKDLQELIKTCYGRYHSFNNEHRNDRDQATELLKMIEKMVNFNGGKPCTRKMN</sequence>
<keyword evidence="3" id="KW-0342">GTP-binding</keyword>
<dbReference type="Gene3D" id="3.40.50.300">
    <property type="entry name" value="P-loop containing nucleotide triphosphate hydrolases"/>
    <property type="match status" value="1"/>
</dbReference>
<evidence type="ECO:0000313" key="6">
    <source>
        <dbReference type="Proteomes" id="UP001108240"/>
    </source>
</evidence>
<protein>
    <recommendedName>
        <fullName evidence="4">AIG1-type G domain-containing protein</fullName>
    </recommendedName>
</protein>
<comment type="similarity">
    <text evidence="1">Belongs to the TRAFAC class TrmE-Era-EngA-EngB-Septin-like GTPase superfamily. AIG1/Toc34/Toc159-like paraseptin GTPase family. IAN subfamily.</text>
</comment>
<dbReference type="PROSITE" id="PS51720">
    <property type="entry name" value="G_AIG1"/>
    <property type="match status" value="1"/>
</dbReference>
<dbReference type="GO" id="GO:0005525">
    <property type="term" value="F:GTP binding"/>
    <property type="evidence" value="ECO:0007669"/>
    <property type="project" value="UniProtKB-KW"/>
</dbReference>
<keyword evidence="2" id="KW-0547">Nucleotide-binding</keyword>